<dbReference type="EMBL" id="BAET01000013">
    <property type="protein sequence ID" value="GAB55498.1"/>
    <property type="molecule type" value="Genomic_DNA"/>
</dbReference>
<dbReference type="Proteomes" id="UP000053586">
    <property type="component" value="Unassembled WGS sequence"/>
</dbReference>
<sequence length="90" mass="10331">MRIKLSHRTAINCQIIANIGYDGIVAMGSIVIKDVPSLSIVVGKPAKVIKTRYYSYLHYPRYIRNLCKSHAYLKTRFVLYLLTFVCICYA</sequence>
<protein>
    <submittedName>
        <fullName evidence="1">Uncharacterized protein</fullName>
    </submittedName>
</protein>
<dbReference type="InterPro" id="IPR011004">
    <property type="entry name" value="Trimer_LpxA-like_sf"/>
</dbReference>
<dbReference type="AlphaFoldDB" id="H5TB21"/>
<comment type="caution">
    <text evidence="1">The sequence shown here is derived from an EMBL/GenBank/DDBJ whole genome shotgun (WGS) entry which is preliminary data.</text>
</comment>
<organism evidence="1 2">
    <name type="scientific">Glaciecola punicea ACAM 611</name>
    <dbReference type="NCBI Taxonomy" id="1121923"/>
    <lineage>
        <taxon>Bacteria</taxon>
        <taxon>Pseudomonadati</taxon>
        <taxon>Pseudomonadota</taxon>
        <taxon>Gammaproteobacteria</taxon>
        <taxon>Alteromonadales</taxon>
        <taxon>Alteromonadaceae</taxon>
        <taxon>Glaciecola</taxon>
    </lineage>
</organism>
<dbReference type="Gene3D" id="2.160.10.10">
    <property type="entry name" value="Hexapeptide repeat proteins"/>
    <property type="match status" value="1"/>
</dbReference>
<evidence type="ECO:0000313" key="1">
    <source>
        <dbReference type="EMBL" id="GAB55498.1"/>
    </source>
</evidence>
<reference evidence="1 2" key="1">
    <citation type="journal article" date="2012" name="J. Bacteriol.">
        <title>Genome sequence of proteorhodopsin-containing sea ice bacterium Glaciecola punicea ACAM 611T.</title>
        <authorList>
            <person name="Qin Q.-L."/>
            <person name="Xie B.-B."/>
            <person name="Shu Y.-L."/>
            <person name="Rong J.-C."/>
            <person name="Zhao D.-L."/>
            <person name="Zhang X.-Y."/>
            <person name="Chen X.-L."/>
            <person name="Zhou B.-C."/>
            <person name="Zhanga Y.-Z."/>
        </authorList>
    </citation>
    <scope>NUCLEOTIDE SEQUENCE [LARGE SCALE GENOMIC DNA]</scope>
    <source>
        <strain evidence="1 2">ACAM 611</strain>
    </source>
</reference>
<proteinExistence type="predicted"/>
<dbReference type="SUPFAM" id="SSF51161">
    <property type="entry name" value="Trimeric LpxA-like enzymes"/>
    <property type="match status" value="1"/>
</dbReference>
<name>H5TB21_9ALTE</name>
<keyword evidence="2" id="KW-1185">Reference proteome</keyword>
<gene>
    <name evidence="1" type="ORF">GPUN_1374</name>
</gene>
<evidence type="ECO:0000313" key="2">
    <source>
        <dbReference type="Proteomes" id="UP000053586"/>
    </source>
</evidence>
<reference evidence="1 2" key="2">
    <citation type="journal article" date="2017" name="Antonie Van Leeuwenhoek">
        <title>Rhizobium rhizosphaerae sp. nov., a novel species isolated from rice rhizosphere.</title>
        <authorList>
            <person name="Zhao J.J."/>
            <person name="Zhang J."/>
            <person name="Zhang R.J."/>
            <person name="Zhang C.W."/>
            <person name="Yin H.Q."/>
            <person name="Zhang X.X."/>
        </authorList>
    </citation>
    <scope>NUCLEOTIDE SEQUENCE [LARGE SCALE GENOMIC DNA]</scope>
    <source>
        <strain evidence="1 2">ACAM 611</strain>
    </source>
</reference>
<accession>H5TB21</accession>